<keyword evidence="4 5" id="KW-0472">Membrane</keyword>
<evidence type="ECO:0000313" key="7">
    <source>
        <dbReference type="Proteomes" id="UP001484535"/>
    </source>
</evidence>
<keyword evidence="3 5" id="KW-1133">Transmembrane helix</keyword>
<keyword evidence="7" id="KW-1185">Reference proteome</keyword>
<reference evidence="6 7" key="1">
    <citation type="submission" date="2024-05" db="EMBL/GenBank/DDBJ databases">
        <authorList>
            <person name="Park S."/>
        </authorList>
    </citation>
    <scope>NUCLEOTIDE SEQUENCE [LARGE SCALE GENOMIC DNA]</scope>
    <source>
        <strain evidence="6 7">DGU5</strain>
    </source>
</reference>
<dbReference type="PANTHER" id="PTHR35814">
    <property type="match status" value="1"/>
</dbReference>
<accession>A0ABV0CWK6</accession>
<dbReference type="PANTHER" id="PTHR35814:SF1">
    <property type="entry name" value="GLUTATHIONE S-TRANSFERASE-RELATED"/>
    <property type="match status" value="1"/>
</dbReference>
<dbReference type="InterPro" id="IPR001129">
    <property type="entry name" value="Membr-assoc_MAPEG"/>
</dbReference>
<evidence type="ECO:0000256" key="1">
    <source>
        <dbReference type="ARBA" id="ARBA00004370"/>
    </source>
</evidence>
<dbReference type="Pfam" id="PF01124">
    <property type="entry name" value="MAPEG"/>
    <property type="match status" value="1"/>
</dbReference>
<name>A0ABV0CWK6_9SPHN</name>
<dbReference type="SUPFAM" id="SSF161084">
    <property type="entry name" value="MAPEG domain-like"/>
    <property type="match status" value="1"/>
</dbReference>
<comment type="subcellular location">
    <subcellularLocation>
        <location evidence="1">Membrane</location>
    </subcellularLocation>
</comment>
<sequence>MAALINLWLAIRCGKARIEAKAMHGDGGHPLLLKRMRAQANFVEYTPFALLLVLGLELSGHAGWPLALTASLFLIGRVSHGLGMDADIAGPLRQAGMALTFLPLLGLIAAALLAAFGLI</sequence>
<evidence type="ECO:0000256" key="3">
    <source>
        <dbReference type="ARBA" id="ARBA00022989"/>
    </source>
</evidence>
<dbReference type="Proteomes" id="UP001484535">
    <property type="component" value="Unassembled WGS sequence"/>
</dbReference>
<dbReference type="EMBL" id="JBDLBR010000002">
    <property type="protein sequence ID" value="MEN7537026.1"/>
    <property type="molecule type" value="Genomic_DNA"/>
</dbReference>
<keyword evidence="2 5" id="KW-0812">Transmembrane</keyword>
<evidence type="ECO:0000256" key="2">
    <source>
        <dbReference type="ARBA" id="ARBA00022692"/>
    </source>
</evidence>
<organism evidence="6 7">
    <name type="scientific">Aurantiacibacter flavus</name>
    <dbReference type="NCBI Taxonomy" id="3145232"/>
    <lineage>
        <taxon>Bacteria</taxon>
        <taxon>Pseudomonadati</taxon>
        <taxon>Pseudomonadota</taxon>
        <taxon>Alphaproteobacteria</taxon>
        <taxon>Sphingomonadales</taxon>
        <taxon>Erythrobacteraceae</taxon>
        <taxon>Aurantiacibacter</taxon>
    </lineage>
</organism>
<proteinExistence type="predicted"/>
<dbReference type="InterPro" id="IPR023352">
    <property type="entry name" value="MAPEG-like_dom_sf"/>
</dbReference>
<evidence type="ECO:0000256" key="4">
    <source>
        <dbReference type="ARBA" id="ARBA00023136"/>
    </source>
</evidence>
<feature type="transmembrane region" description="Helical" evidence="5">
    <location>
        <begin position="95"/>
        <end position="118"/>
    </location>
</feature>
<comment type="caution">
    <text evidence="6">The sequence shown here is derived from an EMBL/GenBank/DDBJ whole genome shotgun (WGS) entry which is preliminary data.</text>
</comment>
<gene>
    <name evidence="6" type="ORF">ABDJ38_07550</name>
</gene>
<evidence type="ECO:0000256" key="5">
    <source>
        <dbReference type="SAM" id="Phobius"/>
    </source>
</evidence>
<dbReference type="Gene3D" id="1.20.120.550">
    <property type="entry name" value="Membrane associated eicosanoid/glutathione metabolism-like domain"/>
    <property type="match status" value="1"/>
</dbReference>
<dbReference type="RefSeq" id="WP_346784476.1">
    <property type="nucleotide sequence ID" value="NZ_JBDLBR010000002.1"/>
</dbReference>
<feature type="transmembrane region" description="Helical" evidence="5">
    <location>
        <begin position="42"/>
        <end position="75"/>
    </location>
</feature>
<protein>
    <submittedName>
        <fullName evidence="6">MAPEG family protein</fullName>
    </submittedName>
</protein>
<evidence type="ECO:0000313" key="6">
    <source>
        <dbReference type="EMBL" id="MEN7537026.1"/>
    </source>
</evidence>